<dbReference type="SMART" id="SM00388">
    <property type="entry name" value="HisKA"/>
    <property type="match status" value="1"/>
</dbReference>
<dbReference type="PRINTS" id="PR00344">
    <property type="entry name" value="BCTRLSENSOR"/>
</dbReference>
<evidence type="ECO:0000313" key="7">
    <source>
        <dbReference type="EMBL" id="GAA4407712.1"/>
    </source>
</evidence>
<dbReference type="InterPro" id="IPR005467">
    <property type="entry name" value="His_kinase_dom"/>
</dbReference>
<keyword evidence="5" id="KW-0812">Transmembrane</keyword>
<dbReference type="InterPro" id="IPR004358">
    <property type="entry name" value="Sig_transdc_His_kin-like_C"/>
</dbReference>
<dbReference type="CDD" id="cd00082">
    <property type="entry name" value="HisKA"/>
    <property type="match status" value="1"/>
</dbReference>
<feature type="compositionally biased region" description="Low complexity" evidence="4">
    <location>
        <begin position="229"/>
        <end position="247"/>
    </location>
</feature>
<name>A0ABP8KIY5_9BACT</name>
<dbReference type="PANTHER" id="PTHR43547:SF2">
    <property type="entry name" value="HYBRID SIGNAL TRANSDUCTION HISTIDINE KINASE C"/>
    <property type="match status" value="1"/>
</dbReference>
<feature type="transmembrane region" description="Helical" evidence="5">
    <location>
        <begin position="364"/>
        <end position="384"/>
    </location>
</feature>
<reference evidence="8" key="1">
    <citation type="journal article" date="2019" name="Int. J. Syst. Evol. Microbiol.">
        <title>The Global Catalogue of Microorganisms (GCM) 10K type strain sequencing project: providing services to taxonomists for standard genome sequencing and annotation.</title>
        <authorList>
            <consortium name="The Broad Institute Genomics Platform"/>
            <consortium name="The Broad Institute Genome Sequencing Center for Infectious Disease"/>
            <person name="Wu L."/>
            <person name="Ma J."/>
        </authorList>
    </citation>
    <scope>NUCLEOTIDE SEQUENCE [LARGE SCALE GENOMIC DNA]</scope>
    <source>
        <strain evidence="8">JCM 17925</strain>
    </source>
</reference>
<dbReference type="EC" id="2.7.13.3" evidence="2"/>
<evidence type="ECO:0000256" key="5">
    <source>
        <dbReference type="SAM" id="Phobius"/>
    </source>
</evidence>
<keyword evidence="8" id="KW-1185">Reference proteome</keyword>
<protein>
    <recommendedName>
        <fullName evidence="2">histidine kinase</fullName>
        <ecNumber evidence="2">2.7.13.3</ecNumber>
    </recommendedName>
</protein>
<dbReference type="InterPro" id="IPR036097">
    <property type="entry name" value="HisK_dim/P_sf"/>
</dbReference>
<dbReference type="SUPFAM" id="SSF47384">
    <property type="entry name" value="Homodimeric domain of signal transducing histidine kinase"/>
    <property type="match status" value="1"/>
</dbReference>
<keyword evidence="5" id="KW-0472">Membrane</keyword>
<dbReference type="Gene3D" id="3.30.565.10">
    <property type="entry name" value="Histidine kinase-like ATPase, C-terminal domain"/>
    <property type="match status" value="1"/>
</dbReference>
<dbReference type="CDD" id="cd00075">
    <property type="entry name" value="HATPase"/>
    <property type="match status" value="1"/>
</dbReference>
<dbReference type="SUPFAM" id="SSF55874">
    <property type="entry name" value="ATPase domain of HSP90 chaperone/DNA topoisomerase II/histidine kinase"/>
    <property type="match status" value="1"/>
</dbReference>
<evidence type="ECO:0000256" key="2">
    <source>
        <dbReference type="ARBA" id="ARBA00012438"/>
    </source>
</evidence>
<sequence>MSKKHISWIVALMAVGLLGLVGFQLYWITNAFRLQKEQFDYKVTDALQEVVRTLERQEIIYLTRQRIQAREHQQRLMAIGKKEDTKAEQPIGPPAKNEEGVAYQAPRRDRWPGQAPYTESGRMFSGGMVPPSDVLHQSVQPLTAEQMLIVEQFFRQQEELMATGNWQAQLEQQQRFEEWIDHIVISQLQMLNSRAGVSVYADTNGMAAPQRAARQSRNVKPADPARPLQPQQPVSPATSTSTAVAAAEQKKTEEQSQMIKDVLKGLLLSDRPIEERLNRMTLDTLLRQALQERSINIPYAYAVRTKNTPSPSMFLFTSMNAEPDQFEQRGYKAALFPNNLLETGNYVYLYFPTRQQYILDRMGFAFAGSAVLILVIMACFYIAITTILRQKKLADIKNDFINNMTHEFKTPISTISLAVELAQEQLNQPGVTHEIRPGSVPEPARLSRYMGIIRDENRRLGSHVEKVLQMALLDRGQVKLTLAQVNIHDVIEKVLNNAGLQIEQRQGEVELDFEAENELIEADEVHLTNIIYNLVDNAIKYSPEQLHLTIRTRSLADGVSITVADNGIGLTNEQMSRIFEQFYRVPTGNLHDVKGFGLGLSYVKRMVDEHHGQIQVESRPGQGSSFEVVLPYKQPALYPGM</sequence>
<comment type="catalytic activity">
    <reaction evidence="1">
        <text>ATP + protein L-histidine = ADP + protein N-phospho-L-histidine.</text>
        <dbReference type="EC" id="2.7.13.3"/>
    </reaction>
</comment>
<dbReference type="RefSeq" id="WP_345268259.1">
    <property type="nucleotide sequence ID" value="NZ_BAABHB010000005.1"/>
</dbReference>
<evidence type="ECO:0000259" key="6">
    <source>
        <dbReference type="PROSITE" id="PS50109"/>
    </source>
</evidence>
<dbReference type="InterPro" id="IPR003661">
    <property type="entry name" value="HisK_dim/P_dom"/>
</dbReference>
<dbReference type="EMBL" id="BAABHB010000005">
    <property type="protein sequence ID" value="GAA4407712.1"/>
    <property type="molecule type" value="Genomic_DNA"/>
</dbReference>
<gene>
    <name evidence="7" type="ORF">GCM10023187_28680</name>
</gene>
<feature type="transmembrane region" description="Helical" evidence="5">
    <location>
        <begin position="6"/>
        <end position="28"/>
    </location>
</feature>
<evidence type="ECO:0000256" key="4">
    <source>
        <dbReference type="SAM" id="MobiDB-lite"/>
    </source>
</evidence>
<dbReference type="Gene3D" id="1.10.287.130">
    <property type="match status" value="1"/>
</dbReference>
<feature type="region of interest" description="Disordered" evidence="4">
    <location>
        <begin position="208"/>
        <end position="255"/>
    </location>
</feature>
<keyword evidence="5" id="KW-1133">Transmembrane helix</keyword>
<proteinExistence type="predicted"/>
<dbReference type="InterPro" id="IPR003594">
    <property type="entry name" value="HATPase_dom"/>
</dbReference>
<feature type="domain" description="Histidine kinase" evidence="6">
    <location>
        <begin position="403"/>
        <end position="634"/>
    </location>
</feature>
<dbReference type="Pfam" id="PF00512">
    <property type="entry name" value="HisKA"/>
    <property type="match status" value="1"/>
</dbReference>
<dbReference type="Proteomes" id="UP001500936">
    <property type="component" value="Unassembled WGS sequence"/>
</dbReference>
<organism evidence="7 8">
    <name type="scientific">Nibrella viscosa</name>
    <dbReference type="NCBI Taxonomy" id="1084524"/>
    <lineage>
        <taxon>Bacteria</taxon>
        <taxon>Pseudomonadati</taxon>
        <taxon>Bacteroidota</taxon>
        <taxon>Cytophagia</taxon>
        <taxon>Cytophagales</taxon>
        <taxon>Spirosomataceae</taxon>
        <taxon>Nibrella</taxon>
    </lineage>
</organism>
<keyword evidence="3" id="KW-0597">Phosphoprotein</keyword>
<evidence type="ECO:0000256" key="1">
    <source>
        <dbReference type="ARBA" id="ARBA00000085"/>
    </source>
</evidence>
<dbReference type="InterPro" id="IPR036890">
    <property type="entry name" value="HATPase_C_sf"/>
</dbReference>
<accession>A0ABP8KIY5</accession>
<dbReference type="PROSITE" id="PS50109">
    <property type="entry name" value="HIS_KIN"/>
    <property type="match status" value="1"/>
</dbReference>
<dbReference type="Pfam" id="PF02518">
    <property type="entry name" value="HATPase_c"/>
    <property type="match status" value="1"/>
</dbReference>
<comment type="caution">
    <text evidence="7">The sequence shown here is derived from an EMBL/GenBank/DDBJ whole genome shotgun (WGS) entry which is preliminary data.</text>
</comment>
<evidence type="ECO:0000313" key="8">
    <source>
        <dbReference type="Proteomes" id="UP001500936"/>
    </source>
</evidence>
<feature type="region of interest" description="Disordered" evidence="4">
    <location>
        <begin position="82"/>
        <end position="112"/>
    </location>
</feature>
<dbReference type="PANTHER" id="PTHR43547">
    <property type="entry name" value="TWO-COMPONENT HISTIDINE KINASE"/>
    <property type="match status" value="1"/>
</dbReference>
<dbReference type="SMART" id="SM00387">
    <property type="entry name" value="HATPase_c"/>
    <property type="match status" value="1"/>
</dbReference>
<evidence type="ECO:0000256" key="3">
    <source>
        <dbReference type="ARBA" id="ARBA00022553"/>
    </source>
</evidence>